<accession>A0AB39N5F9</accession>
<dbReference type="AlphaFoldDB" id="A0AB39N5F9"/>
<dbReference type="InterPro" id="IPR011010">
    <property type="entry name" value="DNA_brk_join_enz"/>
</dbReference>
<dbReference type="Gene3D" id="1.10.150.130">
    <property type="match status" value="1"/>
</dbReference>
<protein>
    <submittedName>
        <fullName evidence="5">Tyrosine recombinase XerC</fullName>
    </submittedName>
</protein>
<dbReference type="InterPro" id="IPR002104">
    <property type="entry name" value="Integrase_catalytic"/>
</dbReference>
<evidence type="ECO:0000256" key="2">
    <source>
        <dbReference type="ARBA" id="ARBA00023125"/>
    </source>
</evidence>
<dbReference type="SUPFAM" id="SSF56349">
    <property type="entry name" value="DNA breaking-rejoining enzymes"/>
    <property type="match status" value="1"/>
</dbReference>
<reference evidence="5" key="1">
    <citation type="submission" date="2024-07" db="EMBL/GenBank/DDBJ databases">
        <authorList>
            <person name="Yu S.T."/>
        </authorList>
    </citation>
    <scope>NUCLEOTIDE SEQUENCE</scope>
    <source>
        <strain evidence="5">R11</strain>
    </source>
</reference>
<dbReference type="Gene3D" id="1.10.443.10">
    <property type="entry name" value="Intergrase catalytic core"/>
    <property type="match status" value="1"/>
</dbReference>
<dbReference type="PROSITE" id="PS51898">
    <property type="entry name" value="TYR_RECOMBINASE"/>
    <property type="match status" value="1"/>
</dbReference>
<organism evidence="5">
    <name type="scientific">Streptomyces sp. R11</name>
    <dbReference type="NCBI Taxonomy" id="3238625"/>
    <lineage>
        <taxon>Bacteria</taxon>
        <taxon>Bacillati</taxon>
        <taxon>Actinomycetota</taxon>
        <taxon>Actinomycetes</taxon>
        <taxon>Kitasatosporales</taxon>
        <taxon>Streptomycetaceae</taxon>
        <taxon>Streptomyces</taxon>
    </lineage>
</organism>
<evidence type="ECO:0000313" key="5">
    <source>
        <dbReference type="EMBL" id="XDQ13860.1"/>
    </source>
</evidence>
<evidence type="ECO:0000256" key="3">
    <source>
        <dbReference type="ARBA" id="ARBA00023172"/>
    </source>
</evidence>
<keyword evidence="2" id="KW-0238">DNA-binding</keyword>
<name>A0AB39N5F9_9ACTN</name>
<dbReference type="GO" id="GO:0006310">
    <property type="term" value="P:DNA recombination"/>
    <property type="evidence" value="ECO:0007669"/>
    <property type="project" value="UniProtKB-KW"/>
</dbReference>
<evidence type="ECO:0000259" key="4">
    <source>
        <dbReference type="PROSITE" id="PS51898"/>
    </source>
</evidence>
<sequence length="375" mass="41932">MRWRDEGRRERRKSFTKKGDADKFAAKVTVDLERGHYIDPDAPKKPLREVCEGWRRSADHRPQTAQGAERQFRIWVYPYLGDRAVGGLKRGDIEAWLKILRQTLAESTTAIIYGRLKAVLTWAVHNDMIVKNPCNGIKAPSTRRPEILPLPQEAVAALVAAAPPRYRALILLAAGSGLRLGELVGLELRDLDLDKGEVHVRQQAVRLDQGDPYIGPPKTDSSYRTVPLAKGVVEALSEHVRRFPAVPLELVDQTDPRRPHKRTALLVFPNGSGRATINGGNWSGVWSNTRKRANAALEAADAPIRVPQSASMHDMRHFYASLLIAHRESIKTVQKRLGHAKPSVTLDVYTHLFEEIEDTTRDAVQNILGGISVEY</sequence>
<dbReference type="PANTHER" id="PTHR30349">
    <property type="entry name" value="PHAGE INTEGRASE-RELATED"/>
    <property type="match status" value="1"/>
</dbReference>
<dbReference type="GO" id="GO:0015074">
    <property type="term" value="P:DNA integration"/>
    <property type="evidence" value="ECO:0007669"/>
    <property type="project" value="InterPro"/>
</dbReference>
<gene>
    <name evidence="5" type="primary">xerC</name>
    <name evidence="5" type="ORF">AB5J55_31585</name>
</gene>
<dbReference type="GO" id="GO:0003677">
    <property type="term" value="F:DNA binding"/>
    <property type="evidence" value="ECO:0007669"/>
    <property type="project" value="UniProtKB-KW"/>
</dbReference>
<dbReference type="RefSeq" id="WP_369273865.1">
    <property type="nucleotide sequence ID" value="NZ_CP163432.1"/>
</dbReference>
<evidence type="ECO:0000256" key="1">
    <source>
        <dbReference type="ARBA" id="ARBA00008857"/>
    </source>
</evidence>
<comment type="similarity">
    <text evidence="1">Belongs to the 'phage' integrase family.</text>
</comment>
<keyword evidence="3" id="KW-0233">DNA recombination</keyword>
<proteinExistence type="inferred from homology"/>
<feature type="domain" description="Tyr recombinase" evidence="4">
    <location>
        <begin position="143"/>
        <end position="362"/>
    </location>
</feature>
<dbReference type="InterPro" id="IPR050090">
    <property type="entry name" value="Tyrosine_recombinase_XerCD"/>
</dbReference>
<dbReference type="InterPro" id="IPR010998">
    <property type="entry name" value="Integrase_recombinase_N"/>
</dbReference>
<dbReference type="PANTHER" id="PTHR30349:SF64">
    <property type="entry name" value="PROPHAGE INTEGRASE INTD-RELATED"/>
    <property type="match status" value="1"/>
</dbReference>
<dbReference type="Pfam" id="PF00589">
    <property type="entry name" value="Phage_integrase"/>
    <property type="match status" value="1"/>
</dbReference>
<dbReference type="CDD" id="cd01189">
    <property type="entry name" value="INT_ICEBs1_C_like"/>
    <property type="match status" value="1"/>
</dbReference>
<dbReference type="InterPro" id="IPR013762">
    <property type="entry name" value="Integrase-like_cat_sf"/>
</dbReference>
<dbReference type="EMBL" id="CP163432">
    <property type="protein sequence ID" value="XDQ13860.1"/>
    <property type="molecule type" value="Genomic_DNA"/>
</dbReference>